<dbReference type="RefSeq" id="WP_093035142.1">
    <property type="nucleotide sequence ID" value="NZ_FOAG01000004.1"/>
</dbReference>
<keyword evidence="5" id="KW-1185">Reference proteome</keyword>
<protein>
    <submittedName>
        <fullName evidence="4">Putative Flp pilus-assembly TadE/G-like</fullName>
    </submittedName>
</protein>
<name>A0A1H7N712_9RHOB</name>
<evidence type="ECO:0000313" key="5">
    <source>
        <dbReference type="Proteomes" id="UP000199582"/>
    </source>
</evidence>
<sequence length="493" mass="51119">MPCPATDPAICPARPARFLRGEEGSVLILWGMFLAVAFGFMALAFDLGRVASTQSEMQSFADQVALAAAGELDGRPDAITRATVAANGLISDAQTYATGAQALGAGDFTLTFLRSLPAADNVAATDTTNDGAQARFVRVDVTDRTVMTLFAAVNAALVGGENLSSDIGASATAGITSWACDITPLMFCVPDSSWKADANVGDQIKLRAGGQGAAWGPGNFGFLDPTILEVDPAGPCAGLNGAQLYRCLVGADEAITGCVRTDAGVNTLPGQRQGLAEAFNTRFDTFQGSMQQRKTNPAYRPAPNTVQGTLPNGGVCRGNNVLTYADGEINTMPLPRDTIIDCETCGRFGDGNWDRSAYVAQNHGGVYPAGTGPTSSRYEIYLAEVAVAQSNGGVPLPGMDETGEVMCHTLGPSPDVNRRNVVAAAVDCSANSIQGSTQNVVPLEFVELFMTEPVLAPGGGDDAEIMVEVVGSAGGVGSGALTGVHRDFIQLYR</sequence>
<evidence type="ECO:0000256" key="1">
    <source>
        <dbReference type="SAM" id="MobiDB-lite"/>
    </source>
</evidence>
<accession>A0A1H7N712</accession>
<keyword evidence="2" id="KW-0812">Transmembrane</keyword>
<dbReference type="Proteomes" id="UP000199582">
    <property type="component" value="Unassembled WGS sequence"/>
</dbReference>
<evidence type="ECO:0000256" key="2">
    <source>
        <dbReference type="SAM" id="Phobius"/>
    </source>
</evidence>
<dbReference type="InterPro" id="IPR028087">
    <property type="entry name" value="Tad_N"/>
</dbReference>
<feature type="transmembrane region" description="Helical" evidence="2">
    <location>
        <begin position="27"/>
        <end position="47"/>
    </location>
</feature>
<keyword evidence="2" id="KW-1133">Transmembrane helix</keyword>
<feature type="domain" description="Putative Flp pilus-assembly TadG-like N-terminal" evidence="3">
    <location>
        <begin position="24"/>
        <end position="70"/>
    </location>
</feature>
<dbReference type="AlphaFoldDB" id="A0A1H7N712"/>
<feature type="region of interest" description="Disordered" evidence="1">
    <location>
        <begin position="290"/>
        <end position="311"/>
    </location>
</feature>
<dbReference type="OrthoDB" id="8014659at2"/>
<organism evidence="4 5">
    <name type="scientific">Roseovarius azorensis</name>
    <dbReference type="NCBI Taxonomy" id="1287727"/>
    <lineage>
        <taxon>Bacteria</taxon>
        <taxon>Pseudomonadati</taxon>
        <taxon>Pseudomonadota</taxon>
        <taxon>Alphaproteobacteria</taxon>
        <taxon>Rhodobacterales</taxon>
        <taxon>Roseobacteraceae</taxon>
        <taxon>Roseovarius</taxon>
    </lineage>
</organism>
<proteinExistence type="predicted"/>
<gene>
    <name evidence="4" type="ORF">SAMN05443999_10439</name>
</gene>
<evidence type="ECO:0000313" key="4">
    <source>
        <dbReference type="EMBL" id="SEL18677.1"/>
    </source>
</evidence>
<dbReference type="STRING" id="1287727.SAMN05443999_10439"/>
<dbReference type="Pfam" id="PF13400">
    <property type="entry name" value="Tad"/>
    <property type="match status" value="1"/>
</dbReference>
<dbReference type="EMBL" id="FOAG01000004">
    <property type="protein sequence ID" value="SEL18677.1"/>
    <property type="molecule type" value="Genomic_DNA"/>
</dbReference>
<reference evidence="4 5" key="1">
    <citation type="submission" date="2016-10" db="EMBL/GenBank/DDBJ databases">
        <authorList>
            <person name="de Groot N.N."/>
        </authorList>
    </citation>
    <scope>NUCLEOTIDE SEQUENCE [LARGE SCALE GENOMIC DNA]</scope>
    <source>
        <strain evidence="4 5">DSM 100674</strain>
    </source>
</reference>
<evidence type="ECO:0000259" key="3">
    <source>
        <dbReference type="Pfam" id="PF13400"/>
    </source>
</evidence>
<keyword evidence="2" id="KW-0472">Membrane</keyword>